<protein>
    <submittedName>
        <fullName evidence="2">Uncharacterized protein</fullName>
    </submittedName>
</protein>
<comment type="caution">
    <text evidence="2">The sequence shown here is derived from an EMBL/GenBank/DDBJ whole genome shotgun (WGS) entry which is preliminary data.</text>
</comment>
<feature type="compositionally biased region" description="Polar residues" evidence="1">
    <location>
        <begin position="1"/>
        <end position="13"/>
    </location>
</feature>
<keyword evidence="3" id="KW-1185">Reference proteome</keyword>
<reference evidence="2" key="1">
    <citation type="submission" date="2017-07" db="EMBL/GenBank/DDBJ databases">
        <title>Taro Niue Genome Assembly and Annotation.</title>
        <authorList>
            <person name="Atibalentja N."/>
            <person name="Keating K."/>
            <person name="Fields C.J."/>
        </authorList>
    </citation>
    <scope>NUCLEOTIDE SEQUENCE</scope>
    <source>
        <strain evidence="2">Niue_2</strain>
        <tissue evidence="2">Leaf</tissue>
    </source>
</reference>
<dbReference type="AlphaFoldDB" id="A0A843VK73"/>
<accession>A0A843VK73</accession>
<evidence type="ECO:0000256" key="1">
    <source>
        <dbReference type="SAM" id="MobiDB-lite"/>
    </source>
</evidence>
<dbReference type="Proteomes" id="UP000652761">
    <property type="component" value="Unassembled WGS sequence"/>
</dbReference>
<feature type="compositionally biased region" description="Polar residues" evidence="1">
    <location>
        <begin position="62"/>
        <end position="71"/>
    </location>
</feature>
<name>A0A843VK73_COLES</name>
<dbReference type="EMBL" id="NMUH01002022">
    <property type="protein sequence ID" value="MQL97251.1"/>
    <property type="molecule type" value="Genomic_DNA"/>
</dbReference>
<feature type="compositionally biased region" description="Basic and acidic residues" evidence="1">
    <location>
        <begin position="104"/>
        <end position="119"/>
    </location>
</feature>
<organism evidence="2 3">
    <name type="scientific">Colocasia esculenta</name>
    <name type="common">Wild taro</name>
    <name type="synonym">Arum esculentum</name>
    <dbReference type="NCBI Taxonomy" id="4460"/>
    <lineage>
        <taxon>Eukaryota</taxon>
        <taxon>Viridiplantae</taxon>
        <taxon>Streptophyta</taxon>
        <taxon>Embryophyta</taxon>
        <taxon>Tracheophyta</taxon>
        <taxon>Spermatophyta</taxon>
        <taxon>Magnoliopsida</taxon>
        <taxon>Liliopsida</taxon>
        <taxon>Araceae</taxon>
        <taxon>Aroideae</taxon>
        <taxon>Colocasieae</taxon>
        <taxon>Colocasia</taxon>
    </lineage>
</organism>
<feature type="region of interest" description="Disordered" evidence="1">
    <location>
        <begin position="1"/>
        <end position="119"/>
    </location>
</feature>
<evidence type="ECO:0000313" key="2">
    <source>
        <dbReference type="EMBL" id="MQL97251.1"/>
    </source>
</evidence>
<sequence length="119" mass="12901">MDLQGSTLNGTSLNHEHGFLTLPCSKPRGKHHLKGEGSMLGREDHGPLPPQVEPTHWGLQVGMTTSSSLQATRIRPLHEQDGTTSARAPRARRTTEKMQGSSRGGEEGRRGRERASGGE</sequence>
<proteinExistence type="predicted"/>
<evidence type="ECO:0000313" key="3">
    <source>
        <dbReference type="Proteomes" id="UP000652761"/>
    </source>
</evidence>
<gene>
    <name evidence="2" type="ORF">Taro_029925</name>
</gene>